<dbReference type="PANTHER" id="PTHR38505">
    <property type="entry name" value="HYPOTHETICAL PROTEIN LOC100362176"/>
    <property type="match status" value="1"/>
</dbReference>
<dbReference type="EMBL" id="WKFB01000347">
    <property type="protein sequence ID" value="KAF6726018.1"/>
    <property type="molecule type" value="Genomic_DNA"/>
</dbReference>
<dbReference type="AlphaFoldDB" id="A0A834CCE5"/>
<keyword evidence="1" id="KW-0472">Membrane</keyword>
<dbReference type="InterPro" id="IPR031696">
    <property type="entry name" value="DUF4719"/>
</dbReference>
<feature type="chain" id="PRO_5032997151" evidence="2">
    <location>
        <begin position="22"/>
        <end position="174"/>
    </location>
</feature>
<keyword evidence="2" id="KW-0732">Signal</keyword>
<evidence type="ECO:0000256" key="2">
    <source>
        <dbReference type="SAM" id="SignalP"/>
    </source>
</evidence>
<feature type="signal peptide" evidence="2">
    <location>
        <begin position="1"/>
        <end position="21"/>
    </location>
</feature>
<proteinExistence type="predicted"/>
<accession>A0A834CCE5</accession>
<dbReference type="Pfam" id="PF15843">
    <property type="entry name" value="DUF4719"/>
    <property type="match status" value="1"/>
</dbReference>
<evidence type="ECO:0000256" key="1">
    <source>
        <dbReference type="SAM" id="Phobius"/>
    </source>
</evidence>
<keyword evidence="1" id="KW-1133">Transmembrane helix</keyword>
<evidence type="ECO:0000313" key="4">
    <source>
        <dbReference type="Proteomes" id="UP000646548"/>
    </source>
</evidence>
<dbReference type="PANTHER" id="PTHR38505:SF1">
    <property type="entry name" value="RIKEN CDNA 1110032F04 GENE"/>
    <property type="match status" value="1"/>
</dbReference>
<reference evidence="3" key="1">
    <citation type="journal article" name="BMC Genomics">
        <title>Long-read sequencing and de novo genome assembly of marine medaka (Oryzias melastigma).</title>
        <authorList>
            <person name="Liang P."/>
            <person name="Saqib H.S.A."/>
            <person name="Ni X."/>
            <person name="Shen Y."/>
        </authorList>
    </citation>
    <scope>NUCLEOTIDE SEQUENCE</scope>
    <source>
        <strain evidence="3">Bigg-433</strain>
    </source>
</reference>
<dbReference type="Proteomes" id="UP000646548">
    <property type="component" value="Unassembled WGS sequence"/>
</dbReference>
<gene>
    <name evidence="3" type="ORF">FQA47_005466</name>
</gene>
<feature type="transmembrane region" description="Helical" evidence="1">
    <location>
        <begin position="66"/>
        <end position="83"/>
    </location>
</feature>
<keyword evidence="1" id="KW-0812">Transmembrane</keyword>
<organism evidence="3 4">
    <name type="scientific">Oryzias melastigma</name>
    <name type="common">Marine medaka</name>
    <dbReference type="NCBI Taxonomy" id="30732"/>
    <lineage>
        <taxon>Eukaryota</taxon>
        <taxon>Metazoa</taxon>
        <taxon>Chordata</taxon>
        <taxon>Craniata</taxon>
        <taxon>Vertebrata</taxon>
        <taxon>Euteleostomi</taxon>
        <taxon>Actinopterygii</taxon>
        <taxon>Neopterygii</taxon>
        <taxon>Teleostei</taxon>
        <taxon>Neoteleostei</taxon>
        <taxon>Acanthomorphata</taxon>
        <taxon>Ovalentaria</taxon>
        <taxon>Atherinomorphae</taxon>
        <taxon>Beloniformes</taxon>
        <taxon>Adrianichthyidae</taxon>
        <taxon>Oryziinae</taxon>
        <taxon>Oryzias</taxon>
    </lineage>
</organism>
<sequence length="174" mass="19513">MLFHSSLTFFICFLDLTFVSSIRKCQEELCPDDLVCCKPQNSTRTACCRQVVDPTFYSIGVVTRKLSGILILLLLFTLGYGFHRLLCARARTQTPPHQHGLQTITASQEMLVDSCTPDSAVDPLPQLPTYEECKQLPTYEETLRESGTIQPGCYMDTSGIYNQQRKVLHPACGV</sequence>
<name>A0A834CCE5_ORYME</name>
<evidence type="ECO:0000313" key="3">
    <source>
        <dbReference type="EMBL" id="KAF6726018.1"/>
    </source>
</evidence>
<protein>
    <submittedName>
        <fullName evidence="3">Putative membrane protein C3orf80-like</fullName>
    </submittedName>
</protein>
<comment type="caution">
    <text evidence="3">The sequence shown here is derived from an EMBL/GenBank/DDBJ whole genome shotgun (WGS) entry which is preliminary data.</text>
</comment>